<dbReference type="InterPro" id="IPR000719">
    <property type="entry name" value="Prot_kinase_dom"/>
</dbReference>
<dbReference type="Gene3D" id="3.90.810.10">
    <property type="entry name" value="CRIB domain"/>
    <property type="match status" value="1"/>
</dbReference>
<dbReference type="PROSITE" id="PS00108">
    <property type="entry name" value="PROTEIN_KINASE_ST"/>
    <property type="match status" value="1"/>
</dbReference>
<sequence>MSGFRYNAGQSTASSGMGHSTSFGSLTPSRPAPPVPPSKSGSSSGSSSSSSSQQNSAFLPPFSSFGPGSSSSSNGGAGGLGSLGSSSLGSGGGAGSSSSGSNSGFGGPGVGLGAGLAGASAAKLGNAGIGPGAGGGSYTGSLRPIMSSNNSSSSSFGPASSNGSLGSYGLNNGPSSAGGSTSGFGTGGSSKILRKGYVSVKEDGIRSWIWSKRWLALREQTLTFHKNETTYQPSSLIFLKEITNVTRTDLKPYCIEIETKDKTYYVQLKNDEELYGWMDDVYSRSPLMGVSSPTNFVHQVHVGFDPISGAFTGLPEQWTKLLTTSAITKEDYVKNPQAVLDVLEFYTDIQKRERDDFGLGTPTMNLKPGATAASANSTRFGGTGYAGSQQATTGQAQQDFRTGTQTGFASKASGQQQQHAGSGFSSTPSSSAWGDVTRTGSAGSNNASGGSGSNYRTAEAQRRPDPPQQQGSTQDRLGASSGSGSGASGGYGGSGSSNANNGRASPSPRPTNAPAPTLKDRSPVGGAANSPSDLFASRPAPSAPGASSSSSGGGTSTGSSSAATRQAPGGPRGALPSSSSIGRSRTDANDPGGVAALNVKAKDLKLSAALPTDERKARNPADADGSGAKAGAAGAVKATRQAPAAPAGADKQAAPAVKPLQTAKKAEPAPSAAAASSKAAAKESDRRISTMTEAQIMDKLRSVVSPDDPNQLYSKIKKVGQGASGSVYVAKTLATGQRVAIKTMDLSQQPRKELIVNEILVMKESQHPNIVNFLESYLVKNNELWVIMEYMEGGALTDVIDNNTLEEDQIAAICFETCKGLEHLHAQSIIHRDIKSDNVLLNAQGQVKITDFGFCAKLTDQKSKRATMVGTPYWMAPEVVKQKEYGAKVDIWSLGIMAIEMIENEPPYLDEEPLKALYLIATNGTPTLKKPERLSKELKGFLAVCLCADVKSRATADELLQHEFLKKSCALSSLAPLLRFRNRERS</sequence>
<dbReference type="Proteomes" id="UP000027361">
    <property type="component" value="Unassembled WGS sequence"/>
</dbReference>
<evidence type="ECO:0000256" key="9">
    <source>
        <dbReference type="ARBA" id="ARBA00048679"/>
    </source>
</evidence>
<dbReference type="SMART" id="SM00285">
    <property type="entry name" value="PBD"/>
    <property type="match status" value="1"/>
</dbReference>
<feature type="compositionally biased region" description="Low complexity" evidence="11">
    <location>
        <begin position="668"/>
        <end position="679"/>
    </location>
</feature>
<dbReference type="FunFam" id="3.30.200.20:FF:000796">
    <property type="entry name" value="Non-specific serine/threonine protein kinase"/>
    <property type="match status" value="1"/>
</dbReference>
<dbReference type="GO" id="GO:0106310">
    <property type="term" value="F:protein serine kinase activity"/>
    <property type="evidence" value="ECO:0007669"/>
    <property type="project" value="RHEA"/>
</dbReference>
<dbReference type="FunFam" id="2.30.29.30:FF:000348">
    <property type="entry name" value="Non-specific serine/threonine protein kinase"/>
    <property type="match status" value="1"/>
</dbReference>
<keyword evidence="7 10" id="KW-0067">ATP-binding</keyword>
<feature type="domain" description="PH" evidence="12">
    <location>
        <begin position="191"/>
        <end position="286"/>
    </location>
</feature>
<dbReference type="HOGENOM" id="CLU_000288_26_2_1"/>
<dbReference type="InterPro" id="IPR017441">
    <property type="entry name" value="Protein_kinase_ATP_BS"/>
</dbReference>
<feature type="compositionally biased region" description="Low complexity" evidence="11">
    <location>
        <begin position="536"/>
        <end position="550"/>
    </location>
</feature>
<dbReference type="Pfam" id="PF00786">
    <property type="entry name" value="PBD"/>
    <property type="match status" value="1"/>
</dbReference>
<feature type="compositionally biased region" description="Low complexity" evidence="11">
    <location>
        <begin position="386"/>
        <end position="398"/>
    </location>
</feature>
<dbReference type="PROSITE" id="PS00107">
    <property type="entry name" value="PROTEIN_KINASE_ATP"/>
    <property type="match status" value="1"/>
</dbReference>
<evidence type="ECO:0000313" key="16">
    <source>
        <dbReference type="Proteomes" id="UP000027361"/>
    </source>
</evidence>
<evidence type="ECO:0000256" key="1">
    <source>
        <dbReference type="ARBA" id="ARBA00008874"/>
    </source>
</evidence>
<evidence type="ECO:0000259" key="13">
    <source>
        <dbReference type="PROSITE" id="PS50011"/>
    </source>
</evidence>
<dbReference type="Gene3D" id="3.30.200.20">
    <property type="entry name" value="Phosphorylase Kinase, domain 1"/>
    <property type="match status" value="1"/>
</dbReference>
<dbReference type="SUPFAM" id="SSF50729">
    <property type="entry name" value="PH domain-like"/>
    <property type="match status" value="1"/>
</dbReference>
<feature type="domain" description="Protein kinase" evidence="13">
    <location>
        <begin position="713"/>
        <end position="965"/>
    </location>
</feature>
<evidence type="ECO:0000256" key="7">
    <source>
        <dbReference type="ARBA" id="ARBA00022840"/>
    </source>
</evidence>
<dbReference type="GO" id="GO:0005524">
    <property type="term" value="F:ATP binding"/>
    <property type="evidence" value="ECO:0007669"/>
    <property type="project" value="UniProtKB-UniRule"/>
</dbReference>
<dbReference type="InterPro" id="IPR051931">
    <property type="entry name" value="PAK3-like"/>
</dbReference>
<dbReference type="FunFam" id="3.90.810.10:FF:000005">
    <property type="entry name" value="Non-specific serine/threonine protein kinase"/>
    <property type="match status" value="1"/>
</dbReference>
<dbReference type="OMA" id="NFTHRVH"/>
<evidence type="ECO:0000256" key="8">
    <source>
        <dbReference type="ARBA" id="ARBA00047899"/>
    </source>
</evidence>
<keyword evidence="3" id="KW-0723">Serine/threonine-protein kinase</keyword>
<dbReference type="GO" id="GO:0004674">
    <property type="term" value="F:protein serine/threonine kinase activity"/>
    <property type="evidence" value="ECO:0007669"/>
    <property type="project" value="UniProtKB-KW"/>
</dbReference>
<dbReference type="Pfam" id="PF00169">
    <property type="entry name" value="PH"/>
    <property type="match status" value="1"/>
</dbReference>
<organism evidence="15 16">
    <name type="scientific">Tilletiaria anomala (strain ATCC 24038 / CBS 436.72 / UBC 951)</name>
    <dbReference type="NCBI Taxonomy" id="1037660"/>
    <lineage>
        <taxon>Eukaryota</taxon>
        <taxon>Fungi</taxon>
        <taxon>Dikarya</taxon>
        <taxon>Basidiomycota</taxon>
        <taxon>Ustilaginomycotina</taxon>
        <taxon>Exobasidiomycetes</taxon>
        <taxon>Georgefischeriales</taxon>
        <taxon>Tilletiariaceae</taxon>
        <taxon>Tilletiaria</taxon>
    </lineage>
</organism>
<dbReference type="FunCoup" id="A0A066VTQ3">
    <property type="interactions" value="219"/>
</dbReference>
<dbReference type="SMART" id="SM00220">
    <property type="entry name" value="S_TKc"/>
    <property type="match status" value="1"/>
</dbReference>
<dbReference type="SUPFAM" id="SSF56112">
    <property type="entry name" value="Protein kinase-like (PK-like)"/>
    <property type="match status" value="1"/>
</dbReference>
<evidence type="ECO:0000313" key="15">
    <source>
        <dbReference type="EMBL" id="KDN42194.1"/>
    </source>
</evidence>
<dbReference type="InterPro" id="IPR011009">
    <property type="entry name" value="Kinase-like_dom_sf"/>
</dbReference>
<dbReference type="InParanoid" id="A0A066VTQ3"/>
<dbReference type="InterPro" id="IPR000095">
    <property type="entry name" value="CRIB_dom"/>
</dbReference>
<gene>
    <name evidence="15" type="ORF">K437DRAFT_166478</name>
</gene>
<feature type="compositionally biased region" description="Low complexity" evidence="11">
    <location>
        <begin position="496"/>
        <end position="506"/>
    </location>
</feature>
<dbReference type="FunFam" id="1.10.510.10:FF:000139">
    <property type="entry name" value="Non-specific serine/threonine protein kinase"/>
    <property type="match status" value="1"/>
</dbReference>
<feature type="region of interest" description="Disordered" evidence="11">
    <location>
        <begin position="1"/>
        <end position="102"/>
    </location>
</feature>
<comment type="caution">
    <text evidence="15">The sequence shown here is derived from an EMBL/GenBank/DDBJ whole genome shotgun (WGS) entry which is preliminary data.</text>
</comment>
<dbReference type="InterPro" id="IPR001849">
    <property type="entry name" value="PH_domain"/>
</dbReference>
<dbReference type="PROSITE" id="PS50108">
    <property type="entry name" value="CRIB"/>
    <property type="match status" value="1"/>
</dbReference>
<dbReference type="PANTHER" id="PTHR45832">
    <property type="entry name" value="SERINE/THREONINE-PROTEIN KINASE SAMKA-RELATED-RELATED"/>
    <property type="match status" value="1"/>
</dbReference>
<keyword evidence="6 15" id="KW-0418">Kinase</keyword>
<dbReference type="Pfam" id="PF00069">
    <property type="entry name" value="Pkinase"/>
    <property type="match status" value="1"/>
</dbReference>
<feature type="compositionally biased region" description="Gly residues" evidence="11">
    <location>
        <begin position="481"/>
        <end position="495"/>
    </location>
</feature>
<dbReference type="InterPro" id="IPR033923">
    <property type="entry name" value="PAK_BD"/>
</dbReference>
<reference evidence="15 16" key="1">
    <citation type="submission" date="2014-05" db="EMBL/GenBank/DDBJ databases">
        <title>Draft genome sequence of a rare smut relative, Tilletiaria anomala UBC 951.</title>
        <authorList>
            <consortium name="DOE Joint Genome Institute"/>
            <person name="Toome M."/>
            <person name="Kuo A."/>
            <person name="Henrissat B."/>
            <person name="Lipzen A."/>
            <person name="Tritt A."/>
            <person name="Yoshinaga Y."/>
            <person name="Zane M."/>
            <person name="Barry K."/>
            <person name="Grigoriev I.V."/>
            <person name="Spatafora J.W."/>
            <person name="Aimea M.C."/>
        </authorList>
    </citation>
    <scope>NUCLEOTIDE SEQUENCE [LARGE SCALE GENOMIC DNA]</scope>
    <source>
        <strain evidence="15 16">UBC 951</strain>
    </source>
</reference>
<proteinExistence type="inferred from homology"/>
<dbReference type="SMART" id="SM00233">
    <property type="entry name" value="PH"/>
    <property type="match status" value="1"/>
</dbReference>
<dbReference type="InterPro" id="IPR011993">
    <property type="entry name" value="PH-like_dom_sf"/>
</dbReference>
<dbReference type="EC" id="2.7.11.1" evidence="2"/>
<evidence type="ECO:0000256" key="10">
    <source>
        <dbReference type="PROSITE-ProRule" id="PRU10141"/>
    </source>
</evidence>
<evidence type="ECO:0000259" key="14">
    <source>
        <dbReference type="PROSITE" id="PS50108"/>
    </source>
</evidence>
<evidence type="ECO:0000256" key="3">
    <source>
        <dbReference type="ARBA" id="ARBA00022527"/>
    </source>
</evidence>
<dbReference type="InterPro" id="IPR008271">
    <property type="entry name" value="Ser/Thr_kinase_AS"/>
</dbReference>
<feature type="compositionally biased region" description="Basic and acidic residues" evidence="11">
    <location>
        <begin position="612"/>
        <end position="621"/>
    </location>
</feature>
<evidence type="ECO:0000256" key="2">
    <source>
        <dbReference type="ARBA" id="ARBA00012513"/>
    </source>
</evidence>
<comment type="similarity">
    <text evidence="1">Belongs to the protein kinase superfamily. STE Ser/Thr protein kinase family. STE20 subfamily.</text>
</comment>
<dbReference type="STRING" id="1037660.A0A066VTQ3"/>
<feature type="compositionally biased region" description="Low complexity" evidence="11">
    <location>
        <begin position="38"/>
        <end position="74"/>
    </location>
</feature>
<feature type="compositionally biased region" description="Low complexity" evidence="11">
    <location>
        <begin position="409"/>
        <end position="431"/>
    </location>
</feature>
<dbReference type="CDD" id="cd06614">
    <property type="entry name" value="STKc_PAK"/>
    <property type="match status" value="1"/>
</dbReference>
<dbReference type="Gene3D" id="2.30.29.30">
    <property type="entry name" value="Pleckstrin-homology domain (PH domain)/Phosphotyrosine-binding domain (PTB)"/>
    <property type="match status" value="1"/>
</dbReference>
<evidence type="ECO:0000256" key="6">
    <source>
        <dbReference type="ARBA" id="ARBA00022777"/>
    </source>
</evidence>
<dbReference type="AlphaFoldDB" id="A0A066VTQ3"/>
<feature type="binding site" evidence="10">
    <location>
        <position position="742"/>
    </location>
    <ligand>
        <name>ATP</name>
        <dbReference type="ChEBI" id="CHEBI:30616"/>
    </ligand>
</feature>
<protein>
    <recommendedName>
        <fullName evidence="2">non-specific serine/threonine protein kinase</fullName>
        <ecNumber evidence="2">2.7.11.1</ecNumber>
    </recommendedName>
</protein>
<accession>A0A066VTQ3</accession>
<keyword evidence="16" id="KW-1185">Reference proteome</keyword>
<evidence type="ECO:0000256" key="4">
    <source>
        <dbReference type="ARBA" id="ARBA00022679"/>
    </source>
</evidence>
<dbReference type="RefSeq" id="XP_013241975.1">
    <property type="nucleotide sequence ID" value="XM_013386521.1"/>
</dbReference>
<dbReference type="InterPro" id="IPR036936">
    <property type="entry name" value="CRIB_dom_sf"/>
</dbReference>
<feature type="compositionally biased region" description="Polar residues" evidence="11">
    <location>
        <begin position="399"/>
        <end position="408"/>
    </location>
</feature>
<dbReference type="EMBL" id="JMSN01000072">
    <property type="protein sequence ID" value="KDN42194.1"/>
    <property type="molecule type" value="Genomic_DNA"/>
</dbReference>
<dbReference type="Gene3D" id="1.10.510.10">
    <property type="entry name" value="Transferase(Phosphotransferase) domain 1"/>
    <property type="match status" value="1"/>
</dbReference>
<dbReference type="PANTHER" id="PTHR45832:SF22">
    <property type="entry name" value="SERINE_THREONINE-PROTEIN KINASE SAMKA-RELATED"/>
    <property type="match status" value="1"/>
</dbReference>
<dbReference type="OrthoDB" id="248923at2759"/>
<dbReference type="PROSITE" id="PS50003">
    <property type="entry name" value="PH_DOMAIN"/>
    <property type="match status" value="1"/>
</dbReference>
<feature type="compositionally biased region" description="Polar residues" evidence="11">
    <location>
        <begin position="8"/>
        <end position="24"/>
    </location>
</feature>
<comment type="catalytic activity">
    <reaction evidence="8">
        <text>L-threonyl-[protein] + ATP = O-phospho-L-threonyl-[protein] + ADP + H(+)</text>
        <dbReference type="Rhea" id="RHEA:46608"/>
        <dbReference type="Rhea" id="RHEA-COMP:11060"/>
        <dbReference type="Rhea" id="RHEA-COMP:11605"/>
        <dbReference type="ChEBI" id="CHEBI:15378"/>
        <dbReference type="ChEBI" id="CHEBI:30013"/>
        <dbReference type="ChEBI" id="CHEBI:30616"/>
        <dbReference type="ChEBI" id="CHEBI:61977"/>
        <dbReference type="ChEBI" id="CHEBI:456216"/>
        <dbReference type="EC" id="2.7.11.1"/>
    </reaction>
</comment>
<feature type="region of interest" description="Disordered" evidence="11">
    <location>
        <begin position="356"/>
        <end position="687"/>
    </location>
</feature>
<keyword evidence="5 10" id="KW-0547">Nucleotide-binding</keyword>
<feature type="compositionally biased region" description="Low complexity" evidence="11">
    <location>
        <begin position="622"/>
        <end position="658"/>
    </location>
</feature>
<evidence type="ECO:0000256" key="11">
    <source>
        <dbReference type="SAM" id="MobiDB-lite"/>
    </source>
</evidence>
<evidence type="ECO:0000259" key="12">
    <source>
        <dbReference type="PROSITE" id="PS50003"/>
    </source>
</evidence>
<dbReference type="CDD" id="cd01093">
    <property type="entry name" value="CRIB_PAK_like"/>
    <property type="match status" value="1"/>
</dbReference>
<comment type="catalytic activity">
    <reaction evidence="9">
        <text>L-seryl-[protein] + ATP = O-phospho-L-seryl-[protein] + ADP + H(+)</text>
        <dbReference type="Rhea" id="RHEA:17989"/>
        <dbReference type="Rhea" id="RHEA-COMP:9863"/>
        <dbReference type="Rhea" id="RHEA-COMP:11604"/>
        <dbReference type="ChEBI" id="CHEBI:15378"/>
        <dbReference type="ChEBI" id="CHEBI:29999"/>
        <dbReference type="ChEBI" id="CHEBI:30616"/>
        <dbReference type="ChEBI" id="CHEBI:83421"/>
        <dbReference type="ChEBI" id="CHEBI:456216"/>
        <dbReference type="EC" id="2.7.11.1"/>
    </reaction>
</comment>
<dbReference type="PROSITE" id="PS50011">
    <property type="entry name" value="PROTEIN_KINASE_DOM"/>
    <property type="match status" value="1"/>
</dbReference>
<feature type="domain" description="CRIB" evidence="14">
    <location>
        <begin position="290"/>
        <end position="303"/>
    </location>
</feature>
<dbReference type="CDD" id="cd13279">
    <property type="entry name" value="PH_Cla4_Ste20"/>
    <property type="match status" value="1"/>
</dbReference>
<name>A0A066VTQ3_TILAU</name>
<evidence type="ECO:0000256" key="5">
    <source>
        <dbReference type="ARBA" id="ARBA00022741"/>
    </source>
</evidence>
<keyword evidence="4" id="KW-0808">Transferase</keyword>
<dbReference type="GeneID" id="25261787"/>